<dbReference type="EMBL" id="SJKB01000001">
    <property type="protein sequence ID" value="TCC65489.1"/>
    <property type="molecule type" value="Genomic_DNA"/>
</dbReference>
<dbReference type="PRINTS" id="PR00368">
    <property type="entry name" value="FADPNR"/>
</dbReference>
<dbReference type="InterPro" id="IPR036188">
    <property type="entry name" value="FAD/NAD-bd_sf"/>
</dbReference>
<organism evidence="7 8">
    <name type="scientific">Kribbella pittospori</name>
    <dbReference type="NCBI Taxonomy" id="722689"/>
    <lineage>
        <taxon>Bacteria</taxon>
        <taxon>Bacillati</taxon>
        <taxon>Actinomycetota</taxon>
        <taxon>Actinomycetes</taxon>
        <taxon>Propionibacteriales</taxon>
        <taxon>Kribbellaceae</taxon>
        <taxon>Kribbella</taxon>
    </lineage>
</organism>
<dbReference type="RefSeq" id="WP_131349894.1">
    <property type="nucleotide sequence ID" value="NZ_SJKB01000001.1"/>
</dbReference>
<comment type="caution">
    <text evidence="7">The sequence shown here is derived from an EMBL/GenBank/DDBJ whole genome shotgun (WGS) entry which is preliminary data.</text>
</comment>
<comment type="similarity">
    <text evidence="2">Belongs to the NADH dehydrogenase family.</text>
</comment>
<dbReference type="PANTHER" id="PTHR42913:SF3">
    <property type="entry name" value="64 KDA MITOCHONDRIAL NADH DEHYDROGENASE (EUROFUNG)"/>
    <property type="match status" value="1"/>
</dbReference>
<reference evidence="7 8" key="1">
    <citation type="submission" date="2019-02" db="EMBL/GenBank/DDBJ databases">
        <title>Kribbella capetownensis sp. nov. and Kribbella speibonae sp. nov., isolated from soil.</title>
        <authorList>
            <person name="Curtis S.M."/>
            <person name="Norton I."/>
            <person name="Everest G.J."/>
            <person name="Meyers P.R."/>
        </authorList>
    </citation>
    <scope>NUCLEOTIDE SEQUENCE [LARGE SCALE GENOMIC DNA]</scope>
    <source>
        <strain evidence="7 8">NRRL B-24813</strain>
    </source>
</reference>
<evidence type="ECO:0000313" key="8">
    <source>
        <dbReference type="Proteomes" id="UP000291144"/>
    </source>
</evidence>
<comment type="cofactor">
    <cofactor evidence="1">
        <name>FAD</name>
        <dbReference type="ChEBI" id="CHEBI:57692"/>
    </cofactor>
</comment>
<keyword evidence="3" id="KW-0285">Flavoprotein</keyword>
<dbReference type="GO" id="GO:0003955">
    <property type="term" value="F:NAD(P)H dehydrogenase (quinone) activity"/>
    <property type="evidence" value="ECO:0007669"/>
    <property type="project" value="TreeGrafter"/>
</dbReference>
<dbReference type="InterPro" id="IPR051169">
    <property type="entry name" value="NADH-Q_oxidoreductase"/>
</dbReference>
<proteinExistence type="inferred from homology"/>
<gene>
    <name evidence="7" type="ORF">E0H73_00645</name>
</gene>
<evidence type="ECO:0000259" key="6">
    <source>
        <dbReference type="Pfam" id="PF07992"/>
    </source>
</evidence>
<dbReference type="SUPFAM" id="SSF51905">
    <property type="entry name" value="FAD/NAD(P)-binding domain"/>
    <property type="match status" value="1"/>
</dbReference>
<protein>
    <submittedName>
        <fullName evidence="7">Oxidoreductase</fullName>
    </submittedName>
</protein>
<keyword evidence="4" id="KW-0274">FAD</keyword>
<dbReference type="PANTHER" id="PTHR42913">
    <property type="entry name" value="APOPTOSIS-INDUCING FACTOR 1"/>
    <property type="match status" value="1"/>
</dbReference>
<evidence type="ECO:0000256" key="5">
    <source>
        <dbReference type="ARBA" id="ARBA00023002"/>
    </source>
</evidence>
<evidence type="ECO:0000256" key="3">
    <source>
        <dbReference type="ARBA" id="ARBA00022630"/>
    </source>
</evidence>
<sequence length="368" mass="39839">MTPHIVVLGAGYSGMVASKLAARRTGAPVTLVNARDTFVERVRMHQLASGQELPERPIKELLEGTGVDFVADRVIHIDADRRTVVLTGQELRYDVLIYALGSRTDLSSVPGTSEYAYTVADVDNATRLRERLEKEGSVAVVGGGLTGIEVATEIAETYPGREVRLVTSSEFGAGLSDRGRRHLHRTFKRLGISRVEGVRVASVDGSGLPLDGNDRLEADIVVWTTGFEVSRLAAEAGFAVDSRGRMVVDGTLRSVSHPDVYAVGDAAAVRRNTGQELRMACATGIPAAAHAVRALTDRLAGREPRDLHFRYFNQCISLGRHDALIQFVRADDTPVEAVLTGRTAAKYKETIVRSAYLAQRHPALTALT</sequence>
<dbReference type="Gene3D" id="3.50.50.100">
    <property type="match status" value="1"/>
</dbReference>
<dbReference type="OrthoDB" id="9781621at2"/>
<evidence type="ECO:0000256" key="4">
    <source>
        <dbReference type="ARBA" id="ARBA00022827"/>
    </source>
</evidence>
<dbReference type="AlphaFoldDB" id="A0A4R0KXK1"/>
<name>A0A4R0KXK1_9ACTN</name>
<accession>A0A4R0KXK1</accession>
<dbReference type="InterPro" id="IPR023753">
    <property type="entry name" value="FAD/NAD-binding_dom"/>
</dbReference>
<feature type="domain" description="FAD/NAD(P)-binding" evidence="6">
    <location>
        <begin position="4"/>
        <end position="282"/>
    </location>
</feature>
<keyword evidence="5" id="KW-0560">Oxidoreductase</keyword>
<evidence type="ECO:0000313" key="7">
    <source>
        <dbReference type="EMBL" id="TCC65489.1"/>
    </source>
</evidence>
<dbReference type="GO" id="GO:0019646">
    <property type="term" value="P:aerobic electron transport chain"/>
    <property type="evidence" value="ECO:0007669"/>
    <property type="project" value="TreeGrafter"/>
</dbReference>
<dbReference type="Pfam" id="PF07992">
    <property type="entry name" value="Pyr_redox_2"/>
    <property type="match status" value="1"/>
</dbReference>
<evidence type="ECO:0000256" key="1">
    <source>
        <dbReference type="ARBA" id="ARBA00001974"/>
    </source>
</evidence>
<evidence type="ECO:0000256" key="2">
    <source>
        <dbReference type="ARBA" id="ARBA00005272"/>
    </source>
</evidence>
<dbReference type="Proteomes" id="UP000291144">
    <property type="component" value="Unassembled WGS sequence"/>
</dbReference>
<keyword evidence="8" id="KW-1185">Reference proteome</keyword>
<dbReference type="PRINTS" id="PR00469">
    <property type="entry name" value="PNDRDTASEII"/>
</dbReference>